<accession>A0A8S0VE27</accession>
<dbReference type="GO" id="GO:0010150">
    <property type="term" value="P:leaf senescence"/>
    <property type="evidence" value="ECO:0007669"/>
    <property type="project" value="UniProtKB-ARBA"/>
</dbReference>
<gene>
    <name evidence="2" type="ORF">OLEA9_A035820</name>
</gene>
<dbReference type="InterPro" id="IPR007608">
    <property type="entry name" value="Senescence_reg_S40"/>
</dbReference>
<name>A0A8S0VE27_OLEEU</name>
<dbReference type="PANTHER" id="PTHR46525:SF2">
    <property type="entry name" value="EMB|CAB72159.1"/>
    <property type="match status" value="1"/>
</dbReference>
<dbReference type="Gramene" id="OE9A035820T1">
    <property type="protein sequence ID" value="OE9A035820C1"/>
    <property type="gene ID" value="OE9A035820"/>
</dbReference>
<dbReference type="OrthoDB" id="1917735at2759"/>
<evidence type="ECO:0000256" key="1">
    <source>
        <dbReference type="ARBA" id="ARBA00034773"/>
    </source>
</evidence>
<keyword evidence="3" id="KW-1185">Reference proteome</keyword>
<dbReference type="Pfam" id="PF04520">
    <property type="entry name" value="Senescence_reg"/>
    <property type="match status" value="1"/>
</dbReference>
<dbReference type="AlphaFoldDB" id="A0A8S0VE27"/>
<organism evidence="2 3">
    <name type="scientific">Olea europaea subsp. europaea</name>
    <dbReference type="NCBI Taxonomy" id="158383"/>
    <lineage>
        <taxon>Eukaryota</taxon>
        <taxon>Viridiplantae</taxon>
        <taxon>Streptophyta</taxon>
        <taxon>Embryophyta</taxon>
        <taxon>Tracheophyta</taxon>
        <taxon>Spermatophyta</taxon>
        <taxon>Magnoliopsida</taxon>
        <taxon>eudicotyledons</taxon>
        <taxon>Gunneridae</taxon>
        <taxon>Pentapetalae</taxon>
        <taxon>asterids</taxon>
        <taxon>lamiids</taxon>
        <taxon>Lamiales</taxon>
        <taxon>Oleaceae</taxon>
        <taxon>Oleeae</taxon>
        <taxon>Olea</taxon>
    </lineage>
</organism>
<comment type="caution">
    <text evidence="2">The sequence shown here is derived from an EMBL/GenBank/DDBJ whole genome shotgun (WGS) entry which is preliminary data.</text>
</comment>
<reference evidence="2 3" key="1">
    <citation type="submission" date="2019-12" db="EMBL/GenBank/DDBJ databases">
        <authorList>
            <person name="Alioto T."/>
            <person name="Alioto T."/>
            <person name="Gomez Garrido J."/>
        </authorList>
    </citation>
    <scope>NUCLEOTIDE SEQUENCE [LARGE SCALE GENOMIC DNA]</scope>
</reference>
<comment type="similarity">
    <text evidence="1">Belongs to the senescence regulator S40 family.</text>
</comment>
<dbReference type="PANTHER" id="PTHR46525">
    <property type="entry name" value="EMB|CAB72159.1"/>
    <property type="match status" value="1"/>
</dbReference>
<proteinExistence type="inferred from homology"/>
<protein>
    <submittedName>
        <fullName evidence="2">Uncharacterized protein</fullName>
    </submittedName>
</protein>
<dbReference type="Proteomes" id="UP000594638">
    <property type="component" value="Unassembled WGS sequence"/>
</dbReference>
<evidence type="ECO:0000313" key="2">
    <source>
        <dbReference type="EMBL" id="CAA3028819.1"/>
    </source>
</evidence>
<dbReference type="EMBL" id="CACTIH010009272">
    <property type="protein sequence ID" value="CAA3028819.1"/>
    <property type="molecule type" value="Genomic_DNA"/>
</dbReference>
<sequence>MFIQRDFEAKTSDFNKCAASQTYRVLPTDRILTKDSMIFKLDEFDFLDTAVRLISTEFQKANSRISQKKSSVATGVAVNGLAYLSMNIPDWLKILKEEYRVNHWRDFDEDDFEDDDKDSENWVPPHEFLARQILRTRTASFSLHEGLVIQREFYKSNYRGFMRESVETPFLWVSG</sequence>
<evidence type="ECO:0000313" key="3">
    <source>
        <dbReference type="Proteomes" id="UP000594638"/>
    </source>
</evidence>